<protein>
    <submittedName>
        <fullName evidence="1">Uncharacterized protein</fullName>
    </submittedName>
</protein>
<evidence type="ECO:0000313" key="1">
    <source>
        <dbReference type="EMBL" id="VFU26327.1"/>
    </source>
</evidence>
<proteinExistence type="predicted"/>
<organism evidence="1">
    <name type="scientific">Salix viminalis</name>
    <name type="common">Common osier</name>
    <name type="synonym">Basket willow</name>
    <dbReference type="NCBI Taxonomy" id="40686"/>
    <lineage>
        <taxon>Eukaryota</taxon>
        <taxon>Viridiplantae</taxon>
        <taxon>Streptophyta</taxon>
        <taxon>Embryophyta</taxon>
        <taxon>Tracheophyta</taxon>
        <taxon>Spermatophyta</taxon>
        <taxon>Magnoliopsida</taxon>
        <taxon>eudicotyledons</taxon>
        <taxon>Gunneridae</taxon>
        <taxon>Pentapetalae</taxon>
        <taxon>rosids</taxon>
        <taxon>fabids</taxon>
        <taxon>Malpighiales</taxon>
        <taxon>Salicaceae</taxon>
        <taxon>Saliceae</taxon>
        <taxon>Salix</taxon>
    </lineage>
</organism>
<dbReference type="AlphaFoldDB" id="A0A6N2KT35"/>
<sequence>MAKDLRRRGNKLCNVTSSTGPSQVTTTIILFSQNVLQFNREALAWFKRPRLNTLTPFSSASSTASSIKAFMDTFCHCKLYCKKRVEPAATSNVNQSIMEWVTTCKLAFVKRAELAAVSNVKSRETDDLSRCMFRGNPIYKKKELIIEIAKQDSSTETYDGVYMRYLRGGKMVKSHLGMSSKLQ</sequence>
<gene>
    <name evidence="1" type="ORF">SVIM_LOCUS68403</name>
</gene>
<reference evidence="1" key="1">
    <citation type="submission" date="2019-03" db="EMBL/GenBank/DDBJ databases">
        <authorList>
            <person name="Mank J."/>
            <person name="Almeida P."/>
        </authorList>
    </citation>
    <scope>NUCLEOTIDE SEQUENCE</scope>
    <source>
        <strain evidence="1">78183</strain>
    </source>
</reference>
<name>A0A6N2KT35_SALVM</name>
<dbReference type="EMBL" id="CAADRP010000291">
    <property type="protein sequence ID" value="VFU26327.1"/>
    <property type="molecule type" value="Genomic_DNA"/>
</dbReference>
<accession>A0A6N2KT35</accession>